<reference evidence="1" key="1">
    <citation type="journal article" date="2014" name="Front. Microbiol.">
        <title>High frequency of phylogenetically diverse reductive dehalogenase-homologous genes in deep subseafloor sedimentary metagenomes.</title>
        <authorList>
            <person name="Kawai M."/>
            <person name="Futagami T."/>
            <person name="Toyoda A."/>
            <person name="Takaki Y."/>
            <person name="Nishi S."/>
            <person name="Hori S."/>
            <person name="Arai W."/>
            <person name="Tsubouchi T."/>
            <person name="Morono Y."/>
            <person name="Uchiyama I."/>
            <person name="Ito T."/>
            <person name="Fujiyama A."/>
            <person name="Inagaki F."/>
            <person name="Takami H."/>
        </authorList>
    </citation>
    <scope>NUCLEOTIDE SEQUENCE</scope>
    <source>
        <strain evidence="1">Expedition CK06-06</strain>
    </source>
</reference>
<dbReference type="EMBL" id="BART01015478">
    <property type="protein sequence ID" value="GAG84998.1"/>
    <property type="molecule type" value="Genomic_DNA"/>
</dbReference>
<gene>
    <name evidence="1" type="ORF">S01H4_30042</name>
</gene>
<organism evidence="1">
    <name type="scientific">marine sediment metagenome</name>
    <dbReference type="NCBI Taxonomy" id="412755"/>
    <lineage>
        <taxon>unclassified sequences</taxon>
        <taxon>metagenomes</taxon>
        <taxon>ecological metagenomes</taxon>
    </lineage>
</organism>
<sequence length="81" mass="9395">MRRLYKEGSSPDCTILLMGQRLRDRECEFVPTFKYGTVKSKKPLVSIGKCCHWVAEHYSIKHIKGCPVKAEAIYRYLKTNS</sequence>
<accession>X1BLR6</accession>
<name>X1BLR6_9ZZZZ</name>
<comment type="caution">
    <text evidence="1">The sequence shown here is derived from an EMBL/GenBank/DDBJ whole genome shotgun (WGS) entry which is preliminary data.</text>
</comment>
<evidence type="ECO:0000313" key="1">
    <source>
        <dbReference type="EMBL" id="GAG84998.1"/>
    </source>
</evidence>
<protein>
    <submittedName>
        <fullName evidence="1">Uncharacterized protein</fullName>
    </submittedName>
</protein>
<dbReference type="AlphaFoldDB" id="X1BLR6"/>
<proteinExistence type="predicted"/>